<evidence type="ECO:0000313" key="3">
    <source>
        <dbReference type="Proteomes" id="UP000557204"/>
    </source>
</evidence>
<dbReference type="RefSeq" id="WP_171246885.1">
    <property type="nucleotide sequence ID" value="NZ_JABFAJ010000013.1"/>
</dbReference>
<dbReference type="EMBL" id="JABFAJ010000013">
    <property type="protein sequence ID" value="NNU27373.1"/>
    <property type="molecule type" value="Genomic_DNA"/>
</dbReference>
<accession>A0A849KFN4</accession>
<organism evidence="2 3">
    <name type="scientific">Isoptericola sediminis</name>
    <dbReference type="NCBI Taxonomy" id="2733572"/>
    <lineage>
        <taxon>Bacteria</taxon>
        <taxon>Bacillati</taxon>
        <taxon>Actinomycetota</taxon>
        <taxon>Actinomycetes</taxon>
        <taxon>Micrococcales</taxon>
        <taxon>Promicromonosporaceae</taxon>
        <taxon>Isoptericola</taxon>
    </lineage>
</organism>
<name>A0A849KFN4_9MICO</name>
<feature type="transmembrane region" description="Helical" evidence="1">
    <location>
        <begin position="48"/>
        <end position="68"/>
    </location>
</feature>
<feature type="transmembrane region" description="Helical" evidence="1">
    <location>
        <begin position="80"/>
        <end position="104"/>
    </location>
</feature>
<proteinExistence type="predicted"/>
<protein>
    <submittedName>
        <fullName evidence="2">Uncharacterized protein</fullName>
    </submittedName>
</protein>
<keyword evidence="1" id="KW-0812">Transmembrane</keyword>
<feature type="transmembrane region" description="Helical" evidence="1">
    <location>
        <begin position="116"/>
        <end position="137"/>
    </location>
</feature>
<dbReference type="AlphaFoldDB" id="A0A849KFN4"/>
<evidence type="ECO:0000256" key="1">
    <source>
        <dbReference type="SAM" id="Phobius"/>
    </source>
</evidence>
<gene>
    <name evidence="2" type="ORF">HLI28_07425</name>
</gene>
<dbReference type="Proteomes" id="UP000557204">
    <property type="component" value="Unassembled WGS sequence"/>
</dbReference>
<evidence type="ECO:0000313" key="2">
    <source>
        <dbReference type="EMBL" id="NNU27373.1"/>
    </source>
</evidence>
<keyword evidence="1" id="KW-0472">Membrane</keyword>
<feature type="transmembrane region" description="Helical" evidence="1">
    <location>
        <begin position="149"/>
        <end position="176"/>
    </location>
</feature>
<comment type="caution">
    <text evidence="2">The sequence shown here is derived from an EMBL/GenBank/DDBJ whole genome shotgun (WGS) entry which is preliminary data.</text>
</comment>
<reference evidence="2 3" key="1">
    <citation type="submission" date="2020-05" db="EMBL/GenBank/DDBJ databases">
        <title>Genome sequence of Isoptericola sp. JC619 isolated from Chilika lagoon, India.</title>
        <authorList>
            <person name="Kumar D."/>
            <person name="Appam K."/>
            <person name="Gandham S."/>
            <person name="Uppada J."/>
            <person name="Sasikala C."/>
            <person name="Venkata Ramana C."/>
        </authorList>
    </citation>
    <scope>NUCLEOTIDE SEQUENCE [LARGE SCALE GENOMIC DNA]</scope>
    <source>
        <strain evidence="2 3">JC619</strain>
    </source>
</reference>
<sequence length="192" mass="19967">MRPLQIVVGGLVIVVLDLRFDGFDVVVDPVGWILMVKALRLLAVRDRAFAVAAVGAVLGGLGSIVQLVPGLTVGAGVLSVLGAVETLALTVVVVAICTGIARVLAHEPQVVRHARILRATDVALTVVALGLGSSPVLLSAGPTPGTTGWLVGAGAVVLLLGVLTFAVLIWFLVFLWRLRDRPELQEQQPVVA</sequence>
<keyword evidence="1" id="KW-1133">Transmembrane helix</keyword>
<keyword evidence="3" id="KW-1185">Reference proteome</keyword>